<accession>S2EAI9</accession>
<proteinExistence type="predicted"/>
<evidence type="ECO:0000313" key="1">
    <source>
        <dbReference type="EMBL" id="EOZ99343.1"/>
    </source>
</evidence>
<dbReference type="Proteomes" id="UP000006073">
    <property type="component" value="Unassembled WGS sequence"/>
</dbReference>
<keyword evidence="2" id="KW-1185">Reference proteome</keyword>
<sequence length="68" mass="8123">MKSMIPFLTQISKKLFRKSCCFFLISVIFWNCGGNKIEENDRPLNDSTTIKKVMDRFDLNVQYYDDKF</sequence>
<dbReference type="AlphaFoldDB" id="S2EAI9"/>
<protein>
    <submittedName>
        <fullName evidence="1">Uncharacterized protein</fullName>
    </submittedName>
</protein>
<comment type="caution">
    <text evidence="1">The sequence shown here is derived from an EMBL/GenBank/DDBJ whole genome shotgun (WGS) entry which is preliminary data.</text>
</comment>
<gene>
    <name evidence="1" type="ORF">A33Q_0580</name>
</gene>
<name>S2EAI9_INDAL</name>
<dbReference type="EMBL" id="ALWO02000013">
    <property type="protein sequence ID" value="EOZ99343.1"/>
    <property type="molecule type" value="Genomic_DNA"/>
</dbReference>
<organism evidence="1 2">
    <name type="scientific">Indibacter alkaliphilus (strain CCUG 57479 / KCTC 22604 / LW1)</name>
    <dbReference type="NCBI Taxonomy" id="1189612"/>
    <lineage>
        <taxon>Bacteria</taxon>
        <taxon>Pseudomonadati</taxon>
        <taxon>Bacteroidota</taxon>
        <taxon>Cytophagia</taxon>
        <taxon>Cytophagales</taxon>
        <taxon>Cyclobacteriaceae</taxon>
    </lineage>
</organism>
<evidence type="ECO:0000313" key="2">
    <source>
        <dbReference type="Proteomes" id="UP000006073"/>
    </source>
</evidence>
<reference evidence="1 2" key="1">
    <citation type="journal article" date="2013" name="Genome Announc.">
        <title>Draft Genome Sequence of Indibacter alkaliphilus Strain LW1T, Isolated from Lonar Lake, a Haloalkaline Lake in the Buldana District of Maharashtra, India.</title>
        <authorList>
            <person name="Singh A."/>
            <person name="Kumar Jangir P."/>
            <person name="Sharma R."/>
            <person name="Singh A."/>
            <person name="Kumar Pinnaka A."/>
            <person name="Shivaji S."/>
        </authorList>
    </citation>
    <scope>NUCLEOTIDE SEQUENCE [LARGE SCALE GENOMIC DNA]</scope>
    <source>
        <strain evidence="2">CCUG 57479 / KCTC 22604 / LW1</strain>
    </source>
</reference>